<proteinExistence type="predicted"/>
<reference evidence="3" key="1">
    <citation type="submission" date="2016-10" db="EMBL/GenBank/DDBJ databases">
        <authorList>
            <person name="Varghese N."/>
            <person name="Submissions S."/>
        </authorList>
    </citation>
    <scope>NUCLEOTIDE SEQUENCE [LARGE SCALE GENOMIC DNA]</scope>
    <source>
        <strain evidence="3">DSM 11706</strain>
    </source>
</reference>
<evidence type="ECO:0000313" key="3">
    <source>
        <dbReference type="Proteomes" id="UP000198734"/>
    </source>
</evidence>
<dbReference type="RefSeq" id="WP_093537096.1">
    <property type="nucleotide sequence ID" value="NZ_FOXU01000004.1"/>
</dbReference>
<feature type="signal peptide" evidence="1">
    <location>
        <begin position="1"/>
        <end position="26"/>
    </location>
</feature>
<gene>
    <name evidence="2" type="ORF">SAMN05421670_2360</name>
</gene>
<dbReference type="AlphaFoldDB" id="A0A1I5Z3N1"/>
<name>A0A1I5Z3N1_9BACI</name>
<organism evidence="2 3">
    <name type="scientific">Psychrobacillus psychrotolerans</name>
    <dbReference type="NCBI Taxonomy" id="126156"/>
    <lineage>
        <taxon>Bacteria</taxon>
        <taxon>Bacillati</taxon>
        <taxon>Bacillota</taxon>
        <taxon>Bacilli</taxon>
        <taxon>Bacillales</taxon>
        <taxon>Bacillaceae</taxon>
        <taxon>Psychrobacillus</taxon>
    </lineage>
</organism>
<keyword evidence="3" id="KW-1185">Reference proteome</keyword>
<dbReference type="SUPFAM" id="SSF69304">
    <property type="entry name" value="Tricorn protease N-terminal domain"/>
    <property type="match status" value="1"/>
</dbReference>
<keyword evidence="1" id="KW-0732">Signal</keyword>
<feature type="chain" id="PRO_5011739802" description="DUF5050 domain-containing protein" evidence="1">
    <location>
        <begin position="27"/>
        <end position="362"/>
    </location>
</feature>
<protein>
    <recommendedName>
        <fullName evidence="4">DUF5050 domain-containing protein</fullName>
    </recommendedName>
</protein>
<sequence>MSFNKKRILGWIALTSLLLLPSQSLAAGKTFYVPLSYENGTSPGIYQVDPNTKRTTLIIKDNTYKLAEVKQPVVKLNVNEDNRHYKLGRVTTSKEALENPYEDYTQFTDPMAIGEELLFQKYLGESTHAGSCGGAISAFTLLYKKDTKGKEILLTNDTIANATGDAVQVKDNTIYYTKVNKDFLENYTLHKMDANGNNKIELAKSIDDYILSDTKEIIYLKDNKFYKMDLNGKKTIHLKSIKDHIQGESPCGPANYKFTNSGIYFENADYQTSVYDFATGKMIEVKNSYFNFIENHSKNLQEFAVLDYDGESHALIGASIVDKNGNVVKDLKVPTDAKKVKIDITSGTVSYFVKTAYFENKY</sequence>
<dbReference type="EMBL" id="FOXU01000004">
    <property type="protein sequence ID" value="SFQ51069.1"/>
    <property type="molecule type" value="Genomic_DNA"/>
</dbReference>
<accession>A0A1I5Z3N1</accession>
<evidence type="ECO:0000256" key="1">
    <source>
        <dbReference type="SAM" id="SignalP"/>
    </source>
</evidence>
<evidence type="ECO:0008006" key="4">
    <source>
        <dbReference type="Google" id="ProtNLM"/>
    </source>
</evidence>
<evidence type="ECO:0000313" key="2">
    <source>
        <dbReference type="EMBL" id="SFQ51069.1"/>
    </source>
</evidence>
<dbReference type="OrthoDB" id="2869612at2"/>
<dbReference type="Proteomes" id="UP000198734">
    <property type="component" value="Unassembled WGS sequence"/>
</dbReference>